<dbReference type="PRINTS" id="PR00326">
    <property type="entry name" value="GTP1OBG"/>
</dbReference>
<protein>
    <recommendedName>
        <fullName evidence="9">GTPase Obg</fullName>
        <ecNumber evidence="9">3.6.5.-</ecNumber>
    </recommendedName>
    <alternativeName>
        <fullName evidence="9">GTP-binding protein Obg</fullName>
    </alternativeName>
</protein>
<dbReference type="NCBIfam" id="TIGR02729">
    <property type="entry name" value="Obg_CgtA"/>
    <property type="match status" value="1"/>
</dbReference>
<evidence type="ECO:0000313" key="14">
    <source>
        <dbReference type="EMBL" id="VEG47329.1"/>
    </source>
</evidence>
<sequence length="482" mass="50984">MPRFVDRVVIHARAGSGGNGCASVHREKFKPLGGPDGGNGGRGGSIVLVVDPQVHTLLDFHFHPHVVAPSGKQGAGSNRDGAAGTDLEVKVPDGTVVLDEQGNLLADLVGAGTRFEAAAGGRGGLGNAALASRARKAPGFALLGEKGDERDLTLELKTVADVGLVGFPSAGKSSLVSTISAAKPKVADYPFTTLVPNLGVVSAGENTFTVADVPGLIPGASEGRGLGLDFLRHLERCAVLVHVVDCATLEPGRDPISDIDALEAELAAYQPSLQSDSALGDLAERPRAVVLNKIDIPDAKELAELVRPDLEERGWPIFEISTVSREGLRPLIFGLWDMVAAYRAAQPVLEPRRPVIRPVPVNETSFSVEPDGQGGFLVRGARPERWIAQTNFDNDEAVGYLADRLARLGVEDQLLKLGAEPGAEVTIGDMTFDWEPQTAAGVDVTPTGRGTDARLERSDRVGAAERKAARRERRLSDDDMDR</sequence>
<feature type="domain" description="OCT" evidence="12">
    <location>
        <begin position="358"/>
        <end position="436"/>
    </location>
</feature>
<evidence type="ECO:0000259" key="12">
    <source>
        <dbReference type="PROSITE" id="PS51881"/>
    </source>
</evidence>
<keyword evidence="4 9" id="KW-0479">Metal-binding</keyword>
<evidence type="ECO:0000256" key="4">
    <source>
        <dbReference type="ARBA" id="ARBA00022723"/>
    </source>
</evidence>
<dbReference type="HAMAP" id="MF_01454">
    <property type="entry name" value="GTPase_Obg"/>
    <property type="match status" value="1"/>
</dbReference>
<name>A0A3S4VH03_MYCCI</name>
<feature type="binding site" evidence="9">
    <location>
        <begin position="191"/>
        <end position="195"/>
    </location>
    <ligand>
        <name>GTP</name>
        <dbReference type="ChEBI" id="CHEBI:37565"/>
    </ligand>
</feature>
<dbReference type="NCBIfam" id="NF008956">
    <property type="entry name" value="PRK12299.1"/>
    <property type="match status" value="1"/>
</dbReference>
<keyword evidence="8 9" id="KW-0342">GTP-binding</keyword>
<dbReference type="SUPFAM" id="SSF82051">
    <property type="entry name" value="Obg GTP-binding protein N-terminal domain"/>
    <property type="match status" value="1"/>
</dbReference>
<keyword evidence="3 9" id="KW-0963">Cytoplasm</keyword>
<keyword evidence="5 9" id="KW-0547">Nucleotide-binding</keyword>
<dbReference type="CDD" id="cd01898">
    <property type="entry name" value="Obg"/>
    <property type="match status" value="1"/>
</dbReference>
<feature type="binding site" evidence="9">
    <location>
        <begin position="292"/>
        <end position="295"/>
    </location>
    <ligand>
        <name>GTP</name>
        <dbReference type="ChEBI" id="CHEBI:37565"/>
    </ligand>
</feature>
<gene>
    <name evidence="9 14" type="primary">obg</name>
    <name evidence="14" type="ORF">NCTC10485_01607</name>
</gene>
<feature type="compositionally biased region" description="Basic and acidic residues" evidence="10">
    <location>
        <begin position="451"/>
        <end position="467"/>
    </location>
</feature>
<evidence type="ECO:0000256" key="1">
    <source>
        <dbReference type="ARBA" id="ARBA00001946"/>
    </source>
</evidence>
<feature type="binding site" evidence="9">
    <location>
        <begin position="321"/>
        <end position="323"/>
    </location>
    <ligand>
        <name>GTP</name>
        <dbReference type="ChEBI" id="CHEBI:37565"/>
    </ligand>
</feature>
<dbReference type="EMBL" id="LR134355">
    <property type="protein sequence ID" value="VEG47329.1"/>
    <property type="molecule type" value="Genomic_DNA"/>
</dbReference>
<dbReference type="PROSITE" id="PS51883">
    <property type="entry name" value="OBG"/>
    <property type="match status" value="1"/>
</dbReference>
<dbReference type="GO" id="GO:0005525">
    <property type="term" value="F:GTP binding"/>
    <property type="evidence" value="ECO:0007669"/>
    <property type="project" value="UniProtKB-UniRule"/>
</dbReference>
<dbReference type="PANTHER" id="PTHR11702">
    <property type="entry name" value="DEVELOPMENTALLY REGULATED GTP-BINDING PROTEIN-RELATED"/>
    <property type="match status" value="1"/>
</dbReference>
<dbReference type="RefSeq" id="WP_126333236.1">
    <property type="nucleotide sequence ID" value="NZ_AP022604.1"/>
</dbReference>
<dbReference type="PROSITE" id="PS51881">
    <property type="entry name" value="OCT"/>
    <property type="match status" value="1"/>
</dbReference>
<evidence type="ECO:0000256" key="2">
    <source>
        <dbReference type="ARBA" id="ARBA00007699"/>
    </source>
</evidence>
<dbReference type="PROSITE" id="PS00905">
    <property type="entry name" value="GTP1_OBG"/>
    <property type="match status" value="1"/>
</dbReference>
<comment type="function">
    <text evidence="9">An essential GTPase which binds GTP, GDP and possibly (p)ppGpp with moderate affinity, with high nucleotide exchange rates and a fairly low GTP hydrolysis rate. Plays a role in control of the cell cycle, stress response, ribosome biogenesis and in those bacteria that undergo differentiation, in morphogenesis control.</text>
</comment>
<dbReference type="PANTHER" id="PTHR11702:SF31">
    <property type="entry name" value="MITOCHONDRIAL RIBOSOME-ASSOCIATED GTPASE 2"/>
    <property type="match status" value="1"/>
</dbReference>
<comment type="subcellular location">
    <subcellularLocation>
        <location evidence="9">Cytoplasm</location>
    </subcellularLocation>
</comment>
<comment type="similarity">
    <text evidence="2 9">Belongs to the TRAFAC class OBG-HflX-like GTPase superfamily. OBG GTPase family.</text>
</comment>
<dbReference type="InterPro" id="IPR031167">
    <property type="entry name" value="G_OBG"/>
</dbReference>
<dbReference type="NCBIfam" id="NF008954">
    <property type="entry name" value="PRK12296.1"/>
    <property type="match status" value="1"/>
</dbReference>
<dbReference type="GO" id="GO:0042254">
    <property type="term" value="P:ribosome biogenesis"/>
    <property type="evidence" value="ECO:0007669"/>
    <property type="project" value="UniProtKB-UniRule"/>
</dbReference>
<reference evidence="14 15" key="1">
    <citation type="submission" date="2018-12" db="EMBL/GenBank/DDBJ databases">
        <authorList>
            <consortium name="Pathogen Informatics"/>
        </authorList>
    </citation>
    <scope>NUCLEOTIDE SEQUENCE [LARGE SCALE GENOMIC DNA]</scope>
    <source>
        <strain evidence="14 15">NCTC10485</strain>
    </source>
</reference>
<feature type="domain" description="OBG-type G" evidence="11">
    <location>
        <begin position="160"/>
        <end position="340"/>
    </location>
</feature>
<dbReference type="InterPro" id="IPR036726">
    <property type="entry name" value="GTP1_OBG_dom_sf"/>
</dbReference>
<feature type="binding site" evidence="9">
    <location>
        <begin position="166"/>
        <end position="173"/>
    </location>
    <ligand>
        <name>GTP</name>
        <dbReference type="ChEBI" id="CHEBI:37565"/>
    </ligand>
</feature>
<dbReference type="SUPFAM" id="SSF102741">
    <property type="entry name" value="Obg GTP-binding protein C-terminal domain"/>
    <property type="match status" value="1"/>
</dbReference>
<dbReference type="Pfam" id="PF01926">
    <property type="entry name" value="MMR_HSR1"/>
    <property type="match status" value="1"/>
</dbReference>
<dbReference type="GO" id="GO:0000287">
    <property type="term" value="F:magnesium ion binding"/>
    <property type="evidence" value="ECO:0007669"/>
    <property type="project" value="InterPro"/>
</dbReference>
<feature type="region of interest" description="Disordered" evidence="10">
    <location>
        <begin position="437"/>
        <end position="482"/>
    </location>
</feature>
<evidence type="ECO:0000313" key="15">
    <source>
        <dbReference type="Proteomes" id="UP000282551"/>
    </source>
</evidence>
<dbReference type="InterPro" id="IPR036346">
    <property type="entry name" value="GTP-bd_prot_GTP1/OBG_C_sf"/>
</dbReference>
<dbReference type="InterPro" id="IPR006169">
    <property type="entry name" value="GTP1_OBG_dom"/>
</dbReference>
<evidence type="ECO:0000256" key="6">
    <source>
        <dbReference type="ARBA" id="ARBA00022801"/>
    </source>
</evidence>
<evidence type="ECO:0000256" key="9">
    <source>
        <dbReference type="HAMAP-Rule" id="MF_01454"/>
    </source>
</evidence>
<evidence type="ECO:0000256" key="3">
    <source>
        <dbReference type="ARBA" id="ARBA00022490"/>
    </source>
</evidence>
<feature type="binding site" evidence="9">
    <location>
        <position position="173"/>
    </location>
    <ligand>
        <name>Mg(2+)</name>
        <dbReference type="ChEBI" id="CHEBI:18420"/>
    </ligand>
</feature>
<dbReference type="AlphaFoldDB" id="A0A3S4VH03"/>
<dbReference type="GO" id="GO:0005737">
    <property type="term" value="C:cytoplasm"/>
    <property type="evidence" value="ECO:0007669"/>
    <property type="project" value="UniProtKB-SubCell"/>
</dbReference>
<dbReference type="InterPro" id="IPR014100">
    <property type="entry name" value="GTP-bd_Obg/CgtA"/>
</dbReference>
<dbReference type="SUPFAM" id="SSF52540">
    <property type="entry name" value="P-loop containing nucleoside triphosphate hydrolases"/>
    <property type="match status" value="1"/>
</dbReference>
<feature type="binding site" evidence="9">
    <location>
        <begin position="212"/>
        <end position="215"/>
    </location>
    <ligand>
        <name>GTP</name>
        <dbReference type="ChEBI" id="CHEBI:37565"/>
    </ligand>
</feature>
<organism evidence="14 15">
    <name type="scientific">Mycolicibacterium chitae</name>
    <name type="common">Mycobacterium chitae</name>
    <dbReference type="NCBI Taxonomy" id="1792"/>
    <lineage>
        <taxon>Bacteria</taxon>
        <taxon>Bacillati</taxon>
        <taxon>Actinomycetota</taxon>
        <taxon>Actinomycetes</taxon>
        <taxon>Mycobacteriales</taxon>
        <taxon>Mycobacteriaceae</taxon>
        <taxon>Mycolicibacterium</taxon>
    </lineage>
</organism>
<dbReference type="PROSITE" id="PS51710">
    <property type="entry name" value="G_OBG"/>
    <property type="match status" value="1"/>
</dbReference>
<dbReference type="Gene3D" id="3.40.50.300">
    <property type="entry name" value="P-loop containing nucleotide triphosphate hydrolases"/>
    <property type="match status" value="1"/>
</dbReference>
<dbReference type="Proteomes" id="UP000282551">
    <property type="component" value="Chromosome"/>
</dbReference>
<dbReference type="Pfam" id="PF01018">
    <property type="entry name" value="GTP1_OBG"/>
    <property type="match status" value="1"/>
</dbReference>
<dbReference type="NCBIfam" id="TIGR03595">
    <property type="entry name" value="Obg_CgtA_exten"/>
    <property type="match status" value="1"/>
</dbReference>
<proteinExistence type="inferred from homology"/>
<evidence type="ECO:0000256" key="7">
    <source>
        <dbReference type="ARBA" id="ARBA00022842"/>
    </source>
</evidence>
<feature type="domain" description="Obg" evidence="13">
    <location>
        <begin position="2"/>
        <end position="159"/>
    </location>
</feature>
<dbReference type="OrthoDB" id="9807318at2"/>
<comment type="cofactor">
    <cofactor evidence="1 9">
        <name>Mg(2+)</name>
        <dbReference type="ChEBI" id="CHEBI:18420"/>
    </cofactor>
</comment>
<dbReference type="FunFam" id="2.70.210.12:FF:000001">
    <property type="entry name" value="GTPase Obg"/>
    <property type="match status" value="1"/>
</dbReference>
<dbReference type="InterPro" id="IPR006073">
    <property type="entry name" value="GTP-bd"/>
</dbReference>
<dbReference type="EC" id="3.6.5.-" evidence="9"/>
<keyword evidence="7 9" id="KW-0460">Magnesium</keyword>
<dbReference type="InterPro" id="IPR027417">
    <property type="entry name" value="P-loop_NTPase"/>
</dbReference>
<evidence type="ECO:0000256" key="5">
    <source>
        <dbReference type="ARBA" id="ARBA00022741"/>
    </source>
</evidence>
<evidence type="ECO:0000259" key="13">
    <source>
        <dbReference type="PROSITE" id="PS51883"/>
    </source>
</evidence>
<dbReference type="Gene3D" id="3.30.300.350">
    <property type="entry name" value="GTP-binding protein OBG, C-terminal domain"/>
    <property type="match status" value="1"/>
</dbReference>
<dbReference type="NCBIfam" id="NF008955">
    <property type="entry name" value="PRK12297.1"/>
    <property type="match status" value="1"/>
</dbReference>
<evidence type="ECO:0000259" key="11">
    <source>
        <dbReference type="PROSITE" id="PS51710"/>
    </source>
</evidence>
<dbReference type="InterPro" id="IPR045086">
    <property type="entry name" value="OBG_GTPase"/>
</dbReference>
<comment type="subunit">
    <text evidence="9">Monomer.</text>
</comment>
<evidence type="ECO:0000256" key="8">
    <source>
        <dbReference type="ARBA" id="ARBA00023134"/>
    </source>
</evidence>
<dbReference type="Gene3D" id="2.70.210.12">
    <property type="entry name" value="GTP1/OBG domain"/>
    <property type="match status" value="1"/>
</dbReference>
<feature type="binding site" evidence="9">
    <location>
        <position position="193"/>
    </location>
    <ligand>
        <name>Mg(2+)</name>
        <dbReference type="ChEBI" id="CHEBI:18420"/>
    </ligand>
</feature>
<evidence type="ECO:0000256" key="10">
    <source>
        <dbReference type="SAM" id="MobiDB-lite"/>
    </source>
</evidence>
<dbReference type="InterPro" id="IPR015349">
    <property type="entry name" value="OCT_dom"/>
</dbReference>
<dbReference type="GO" id="GO:0003924">
    <property type="term" value="F:GTPase activity"/>
    <property type="evidence" value="ECO:0007669"/>
    <property type="project" value="UniProtKB-UniRule"/>
</dbReference>
<dbReference type="Pfam" id="PF09269">
    <property type="entry name" value="DUF1967"/>
    <property type="match status" value="1"/>
</dbReference>
<accession>A0A3S4VH03</accession>
<keyword evidence="6 9" id="KW-0378">Hydrolase</keyword>
<dbReference type="InterPro" id="IPR006074">
    <property type="entry name" value="GTP1-OBG_CS"/>
</dbReference>
<keyword evidence="15" id="KW-1185">Reference proteome</keyword>